<dbReference type="EMBL" id="JAHQIW010003718">
    <property type="protein sequence ID" value="KAJ1359848.1"/>
    <property type="molecule type" value="Genomic_DNA"/>
</dbReference>
<reference evidence="1" key="1">
    <citation type="submission" date="2021-06" db="EMBL/GenBank/DDBJ databases">
        <title>Parelaphostrongylus tenuis whole genome reference sequence.</title>
        <authorList>
            <person name="Garwood T.J."/>
            <person name="Larsen P.A."/>
            <person name="Fountain-Jones N.M."/>
            <person name="Garbe J.R."/>
            <person name="Macchietto M.G."/>
            <person name="Kania S.A."/>
            <person name="Gerhold R.W."/>
            <person name="Richards J.E."/>
            <person name="Wolf T.M."/>
        </authorList>
    </citation>
    <scope>NUCLEOTIDE SEQUENCE</scope>
    <source>
        <strain evidence="1">MNPRO001-30</strain>
        <tissue evidence="1">Meninges</tissue>
    </source>
</reference>
<organism evidence="1 2">
    <name type="scientific">Parelaphostrongylus tenuis</name>
    <name type="common">Meningeal worm</name>
    <dbReference type="NCBI Taxonomy" id="148309"/>
    <lineage>
        <taxon>Eukaryota</taxon>
        <taxon>Metazoa</taxon>
        <taxon>Ecdysozoa</taxon>
        <taxon>Nematoda</taxon>
        <taxon>Chromadorea</taxon>
        <taxon>Rhabditida</taxon>
        <taxon>Rhabditina</taxon>
        <taxon>Rhabditomorpha</taxon>
        <taxon>Strongyloidea</taxon>
        <taxon>Metastrongylidae</taxon>
        <taxon>Parelaphostrongylus</taxon>
    </lineage>
</organism>
<evidence type="ECO:0000313" key="2">
    <source>
        <dbReference type="Proteomes" id="UP001196413"/>
    </source>
</evidence>
<protein>
    <submittedName>
        <fullName evidence="1">Uncharacterized protein</fullName>
    </submittedName>
</protein>
<sequence length="74" mass="8004">MSGDYIRTCGDLLFGGDSFVSRGISAGSAEPESPVLLMILESLSIEDDRQGVTSNTYKFTRPTYSAAISLDMFD</sequence>
<gene>
    <name evidence="1" type="ORF">KIN20_018665</name>
</gene>
<name>A0AAD5QPS3_PARTN</name>
<dbReference type="AlphaFoldDB" id="A0AAD5QPS3"/>
<keyword evidence="2" id="KW-1185">Reference proteome</keyword>
<comment type="caution">
    <text evidence="1">The sequence shown here is derived from an EMBL/GenBank/DDBJ whole genome shotgun (WGS) entry which is preliminary data.</text>
</comment>
<proteinExistence type="predicted"/>
<dbReference type="Proteomes" id="UP001196413">
    <property type="component" value="Unassembled WGS sequence"/>
</dbReference>
<evidence type="ECO:0000313" key="1">
    <source>
        <dbReference type="EMBL" id="KAJ1359848.1"/>
    </source>
</evidence>
<accession>A0AAD5QPS3</accession>